<dbReference type="Gene3D" id="4.10.410.20">
    <property type="match status" value="4"/>
</dbReference>
<dbReference type="InterPro" id="IPR018998">
    <property type="entry name" value="EndoU_C"/>
</dbReference>
<keyword evidence="16" id="KW-1185">Reference proteome</keyword>
<dbReference type="Proteomes" id="UP000318571">
    <property type="component" value="Chromosome 7"/>
</dbReference>
<sequence length="648" mass="71418">MRAALLLTFALVNTALALPSHEFTRWGAKQGESCVGRCEEGNVIGAPCECNASCTQFGDCCADYSDVCLSCKDRCGISYFPKNECQCNTECPEHGNCCDDFNELCGSGDFTTNPSTGGGDLSNQELKDLSERLIKLAANSGLAGKVVIDYQGSTSECSTSDQAPNPLFTTFDESIWEYPTIAPLKKMYDNYIPAVTGAEDNTPEEQAEENEFLDRVMESEIMIETFNTLVTAGVFTGTAEEFRAKLYTLWLEGYDRDGTSATVVGSSGFEHVFMGELKGGKVSGFHNWLKFFFEEQSGNIDYLGYLTQSAFGSDGQGITNVFKWNGDMKCIGSMFVGTPPELDLAMYTVCFLTRGGGKCTLSYNDQEFYITTYDLQQNGKIHIGTAYPDFTCEGQCESKFIRGSSCQCNSMCSKFGDCCPDYTDVCLSCRGRCGAAFIPQKKCQCNTKCPKFGNCCDDFTGLCGTNNRATSSSNKKKGMSNRDLKQLSEKLFKLAAKSGISSKVRMSSQGLTNMCNTTDKASRNGFEHVFMGESKGGNVSGFHNWLKFLDEENKGRIDYLGHLADAQFRSNFQGITNVFKWNGQLKCISSMLVGTPPELDFAMFTTCFLARRGRKCYLRYNGKDFYITAHGMKINGKDYIGTAYPDFP</sequence>
<protein>
    <submittedName>
        <fullName evidence="15">Uncharacterized protein</fullName>
    </submittedName>
</protein>
<evidence type="ECO:0000313" key="16">
    <source>
        <dbReference type="Proteomes" id="UP000318571"/>
    </source>
</evidence>
<accession>A0A553P482</accession>
<comment type="subunit">
    <text evidence="3 12">Monomer.</text>
</comment>
<dbReference type="InterPro" id="IPR001212">
    <property type="entry name" value="Somatomedin_B_dom"/>
</dbReference>
<evidence type="ECO:0000256" key="1">
    <source>
        <dbReference type="ARBA" id="ARBA00001936"/>
    </source>
</evidence>
<gene>
    <name evidence="15" type="ORF">TCAL_10547</name>
</gene>
<evidence type="ECO:0000256" key="7">
    <source>
        <dbReference type="ARBA" id="ARBA00022801"/>
    </source>
</evidence>
<keyword evidence="8 12" id="KW-0694">RNA-binding</keyword>
<keyword evidence="10 12" id="KW-0464">Manganese</keyword>
<dbReference type="InterPro" id="IPR036024">
    <property type="entry name" value="Somatomedin_B-like_dom_sf"/>
</dbReference>
<evidence type="ECO:0000256" key="10">
    <source>
        <dbReference type="ARBA" id="ARBA00023211"/>
    </source>
</evidence>
<evidence type="ECO:0000256" key="2">
    <source>
        <dbReference type="ARBA" id="ARBA00010168"/>
    </source>
</evidence>
<evidence type="ECO:0000256" key="9">
    <source>
        <dbReference type="ARBA" id="ARBA00023157"/>
    </source>
</evidence>
<evidence type="ECO:0000256" key="6">
    <source>
        <dbReference type="ARBA" id="ARBA00022759"/>
    </source>
</evidence>
<feature type="domain" description="EndoU" evidence="14">
    <location>
        <begin position="522"/>
        <end position="648"/>
    </location>
</feature>
<keyword evidence="4 12" id="KW-0540">Nuclease</keyword>
<evidence type="ECO:0000256" key="5">
    <source>
        <dbReference type="ARBA" id="ARBA00022723"/>
    </source>
</evidence>
<comment type="caution">
    <text evidence="15">The sequence shown here is derived from an EMBL/GenBank/DDBJ whole genome shotgun (WGS) entry which is preliminary data.</text>
</comment>
<dbReference type="PANTHER" id="PTHR12439:SF42">
    <property type="entry name" value="ENDORIBONUCLEASE-RELATED"/>
    <property type="match status" value="1"/>
</dbReference>
<feature type="signal peptide" evidence="12">
    <location>
        <begin position="1"/>
        <end position="17"/>
    </location>
</feature>
<comment type="cofactor">
    <cofactor evidence="1 12">
        <name>Mn(2+)</name>
        <dbReference type="ChEBI" id="CHEBI:29035"/>
    </cofactor>
</comment>
<dbReference type="PROSITE" id="PS00524">
    <property type="entry name" value="SMB_1"/>
    <property type="match status" value="4"/>
</dbReference>
<dbReference type="GO" id="GO:0046872">
    <property type="term" value="F:metal ion binding"/>
    <property type="evidence" value="ECO:0007669"/>
    <property type="project" value="UniProtKB-UniRule"/>
</dbReference>
<evidence type="ECO:0000313" key="15">
    <source>
        <dbReference type="EMBL" id="TRY72460.1"/>
    </source>
</evidence>
<keyword evidence="11" id="KW-0456">Lyase</keyword>
<comment type="similarity">
    <text evidence="2 12">Belongs to the ENDOU family.</text>
</comment>
<evidence type="ECO:0000256" key="4">
    <source>
        <dbReference type="ARBA" id="ARBA00022722"/>
    </source>
</evidence>
<dbReference type="Pfam" id="PF01033">
    <property type="entry name" value="Somatomedin_B"/>
    <property type="match status" value="4"/>
</dbReference>
<keyword evidence="6 12" id="KW-0255">Endonuclease</keyword>
<dbReference type="SMART" id="SM00201">
    <property type="entry name" value="SO"/>
    <property type="match status" value="4"/>
</dbReference>
<feature type="domain" description="SMB" evidence="13">
    <location>
        <begin position="431"/>
        <end position="467"/>
    </location>
</feature>
<organism evidence="15 16">
    <name type="scientific">Tigriopus californicus</name>
    <name type="common">Marine copepod</name>
    <dbReference type="NCBI Taxonomy" id="6832"/>
    <lineage>
        <taxon>Eukaryota</taxon>
        <taxon>Metazoa</taxon>
        <taxon>Ecdysozoa</taxon>
        <taxon>Arthropoda</taxon>
        <taxon>Crustacea</taxon>
        <taxon>Multicrustacea</taxon>
        <taxon>Hexanauplia</taxon>
        <taxon>Copepoda</taxon>
        <taxon>Harpacticoida</taxon>
        <taxon>Harpacticidae</taxon>
        <taxon>Tigriopus</taxon>
    </lineage>
</organism>
<feature type="domain" description="SMB" evidence="13">
    <location>
        <begin position="30"/>
        <end position="72"/>
    </location>
</feature>
<feature type="domain" description="SMB" evidence="13">
    <location>
        <begin position="388"/>
        <end position="430"/>
    </location>
</feature>
<dbReference type="PROSITE" id="PS51959">
    <property type="entry name" value="ENDOU"/>
    <property type="match status" value="2"/>
</dbReference>
<dbReference type="InterPro" id="IPR039787">
    <property type="entry name" value="ENDOU"/>
</dbReference>
<keyword evidence="12" id="KW-0732">Signal</keyword>
<proteinExistence type="inferred from homology"/>
<evidence type="ECO:0000259" key="14">
    <source>
        <dbReference type="PROSITE" id="PS51959"/>
    </source>
</evidence>
<dbReference type="GO" id="GO:0016787">
    <property type="term" value="F:hydrolase activity"/>
    <property type="evidence" value="ECO:0007669"/>
    <property type="project" value="UniProtKB-KW"/>
</dbReference>
<keyword evidence="7 12" id="KW-0378">Hydrolase</keyword>
<reference evidence="15 16" key="1">
    <citation type="journal article" date="2018" name="Nat. Ecol. Evol.">
        <title>Genomic signatures of mitonuclear coevolution across populations of Tigriopus californicus.</title>
        <authorList>
            <person name="Barreto F.S."/>
            <person name="Watson E.T."/>
            <person name="Lima T.G."/>
            <person name="Willett C.S."/>
            <person name="Edmands S."/>
            <person name="Li W."/>
            <person name="Burton R.S."/>
        </authorList>
    </citation>
    <scope>NUCLEOTIDE SEQUENCE [LARGE SCALE GENOMIC DNA]</scope>
    <source>
        <strain evidence="15 16">San Diego</strain>
    </source>
</reference>
<keyword evidence="5 12" id="KW-0479">Metal-binding</keyword>
<dbReference type="GO" id="GO:0016829">
    <property type="term" value="F:lyase activity"/>
    <property type="evidence" value="ECO:0007669"/>
    <property type="project" value="UniProtKB-KW"/>
</dbReference>
<evidence type="ECO:0000256" key="3">
    <source>
        <dbReference type="ARBA" id="ARBA00011245"/>
    </source>
</evidence>
<dbReference type="PROSITE" id="PS50958">
    <property type="entry name" value="SMB_2"/>
    <property type="match status" value="4"/>
</dbReference>
<evidence type="ECO:0000256" key="11">
    <source>
        <dbReference type="ARBA" id="ARBA00023239"/>
    </source>
</evidence>
<dbReference type="Pfam" id="PF09412">
    <property type="entry name" value="XendoU"/>
    <property type="match status" value="2"/>
</dbReference>
<dbReference type="InterPro" id="IPR037227">
    <property type="entry name" value="EndoU-like"/>
</dbReference>
<dbReference type="CDD" id="cd21159">
    <property type="entry name" value="XendoU"/>
    <property type="match status" value="2"/>
</dbReference>
<dbReference type="PANTHER" id="PTHR12439">
    <property type="entry name" value="PLACENTAL PROTEIN 11-RELATED"/>
    <property type="match status" value="1"/>
</dbReference>
<feature type="domain" description="EndoU" evidence="14">
    <location>
        <begin position="122"/>
        <end position="392"/>
    </location>
</feature>
<dbReference type="GO" id="GO:0003723">
    <property type="term" value="F:RNA binding"/>
    <property type="evidence" value="ECO:0007669"/>
    <property type="project" value="UniProtKB-UniRule"/>
</dbReference>
<dbReference type="AlphaFoldDB" id="A0A553P482"/>
<evidence type="ECO:0000256" key="12">
    <source>
        <dbReference type="RuleBase" id="RU367085"/>
    </source>
</evidence>
<dbReference type="GO" id="GO:0004521">
    <property type="term" value="F:RNA endonuclease activity"/>
    <property type="evidence" value="ECO:0007669"/>
    <property type="project" value="UniProtKB-UniRule"/>
</dbReference>
<evidence type="ECO:0000259" key="13">
    <source>
        <dbReference type="PROSITE" id="PS50958"/>
    </source>
</evidence>
<dbReference type="OMA" id="NVFKWNG"/>
<dbReference type="EMBL" id="VCGU01000008">
    <property type="protein sequence ID" value="TRY72460.1"/>
    <property type="molecule type" value="Genomic_DNA"/>
</dbReference>
<evidence type="ECO:0000256" key="8">
    <source>
        <dbReference type="ARBA" id="ARBA00022884"/>
    </source>
</evidence>
<feature type="chain" id="PRO_5026370703" evidence="12">
    <location>
        <begin position="18"/>
        <end position="648"/>
    </location>
</feature>
<dbReference type="SUPFAM" id="SSF142877">
    <property type="entry name" value="EndoU-like"/>
    <property type="match status" value="2"/>
</dbReference>
<keyword evidence="9" id="KW-1015">Disulfide bond</keyword>
<dbReference type="SUPFAM" id="SSF90188">
    <property type="entry name" value="Somatomedin B domain"/>
    <property type="match status" value="4"/>
</dbReference>
<name>A0A553P482_TIGCA</name>
<feature type="domain" description="SMB" evidence="13">
    <location>
        <begin position="74"/>
        <end position="111"/>
    </location>
</feature>